<feature type="region of interest" description="Disordered" evidence="1">
    <location>
        <begin position="209"/>
        <end position="240"/>
    </location>
</feature>
<proteinExistence type="predicted"/>
<reference evidence="2" key="1">
    <citation type="journal article" date="2020" name="Stud. Mycol.">
        <title>101 Dothideomycetes genomes: a test case for predicting lifestyles and emergence of pathogens.</title>
        <authorList>
            <person name="Haridas S."/>
            <person name="Albert R."/>
            <person name="Binder M."/>
            <person name="Bloem J."/>
            <person name="Labutti K."/>
            <person name="Salamov A."/>
            <person name="Andreopoulos B."/>
            <person name="Baker S."/>
            <person name="Barry K."/>
            <person name="Bills G."/>
            <person name="Bluhm B."/>
            <person name="Cannon C."/>
            <person name="Castanera R."/>
            <person name="Culley D."/>
            <person name="Daum C."/>
            <person name="Ezra D."/>
            <person name="Gonzalez J."/>
            <person name="Henrissat B."/>
            <person name="Kuo A."/>
            <person name="Liang C."/>
            <person name="Lipzen A."/>
            <person name="Lutzoni F."/>
            <person name="Magnuson J."/>
            <person name="Mondo S."/>
            <person name="Nolan M."/>
            <person name="Ohm R."/>
            <person name="Pangilinan J."/>
            <person name="Park H.-J."/>
            <person name="Ramirez L."/>
            <person name="Alfaro M."/>
            <person name="Sun H."/>
            <person name="Tritt A."/>
            <person name="Yoshinaga Y."/>
            <person name="Zwiers L.-H."/>
            <person name="Turgeon B."/>
            <person name="Goodwin S."/>
            <person name="Spatafora J."/>
            <person name="Crous P."/>
            <person name="Grigoriev I."/>
        </authorList>
    </citation>
    <scope>NUCLEOTIDE SEQUENCE</scope>
    <source>
        <strain evidence="2">CBS 113818</strain>
    </source>
</reference>
<dbReference type="EMBL" id="MU006223">
    <property type="protein sequence ID" value="KAF2827823.1"/>
    <property type="molecule type" value="Genomic_DNA"/>
</dbReference>
<feature type="compositionally biased region" description="Polar residues" evidence="1">
    <location>
        <begin position="90"/>
        <end position="107"/>
    </location>
</feature>
<feature type="region of interest" description="Disordered" evidence="1">
    <location>
        <begin position="153"/>
        <end position="173"/>
    </location>
</feature>
<evidence type="ECO:0000313" key="3">
    <source>
        <dbReference type="Proteomes" id="UP000799424"/>
    </source>
</evidence>
<dbReference type="AlphaFoldDB" id="A0A6A7A3W0"/>
<feature type="compositionally biased region" description="Basic and acidic residues" evidence="1">
    <location>
        <begin position="11"/>
        <end position="21"/>
    </location>
</feature>
<keyword evidence="3" id="KW-1185">Reference proteome</keyword>
<evidence type="ECO:0000256" key="1">
    <source>
        <dbReference type="SAM" id="MobiDB-lite"/>
    </source>
</evidence>
<sequence>MEATSKKNGKKPKESQVDKSVKIPGAALASKPIVKAPPPKATSNGKSPVPAQKVASPAKSMSPPPEHIEVDAPEQPWTTVEDKRKKAPQPNKTASISKAKTPATATPSKKAKVSKGVPSPAVPKKTAVPAMPSGKEMIDTVPATLKEQPWVNVTSKKSKSASLTEENATPLPSSFEPSTKVFMNDFRALLHWTRPLRKRPLRLPLMCRLPRSPSRSRHRHQSKFRDSAAFHPRRTRKSAA</sequence>
<gene>
    <name evidence="2" type="ORF">CC86DRAFT_200573</name>
</gene>
<dbReference type="Proteomes" id="UP000799424">
    <property type="component" value="Unassembled WGS sequence"/>
</dbReference>
<feature type="compositionally biased region" description="Basic residues" evidence="1">
    <location>
        <begin position="231"/>
        <end position="240"/>
    </location>
</feature>
<evidence type="ECO:0000313" key="2">
    <source>
        <dbReference type="EMBL" id="KAF2827823.1"/>
    </source>
</evidence>
<accession>A0A6A7A3W0</accession>
<name>A0A6A7A3W0_9PLEO</name>
<organism evidence="2 3">
    <name type="scientific">Ophiobolus disseminans</name>
    <dbReference type="NCBI Taxonomy" id="1469910"/>
    <lineage>
        <taxon>Eukaryota</taxon>
        <taxon>Fungi</taxon>
        <taxon>Dikarya</taxon>
        <taxon>Ascomycota</taxon>
        <taxon>Pezizomycotina</taxon>
        <taxon>Dothideomycetes</taxon>
        <taxon>Pleosporomycetidae</taxon>
        <taxon>Pleosporales</taxon>
        <taxon>Pleosporineae</taxon>
        <taxon>Phaeosphaeriaceae</taxon>
        <taxon>Ophiobolus</taxon>
    </lineage>
</organism>
<protein>
    <submittedName>
        <fullName evidence="2">Uncharacterized protein</fullName>
    </submittedName>
</protein>
<feature type="region of interest" description="Disordered" evidence="1">
    <location>
        <begin position="1"/>
        <end position="134"/>
    </location>
</feature>